<evidence type="ECO:0000313" key="2">
    <source>
        <dbReference type="Proteomes" id="UP000727490"/>
    </source>
</evidence>
<accession>A0A951MD88</accession>
<reference evidence="1 2" key="1">
    <citation type="journal article" date="2020" name="Syst. Appl. Microbiol.">
        <title>Arthrospiribacter ruber gen. nov., sp. nov., a novel bacterium isolated from Arthrospira cultures.</title>
        <authorList>
            <person name="Waleron M."/>
            <person name="Misztak A."/>
            <person name="Waleron M.M."/>
            <person name="Furmaniak M."/>
            <person name="Mrozik A."/>
            <person name="Waleron K."/>
        </authorList>
    </citation>
    <scope>NUCLEOTIDE SEQUENCE [LARGE SCALE GENOMIC DNA]</scope>
    <source>
        <strain evidence="1 2">DPMB0001</strain>
    </source>
</reference>
<evidence type="ECO:0000313" key="1">
    <source>
        <dbReference type="EMBL" id="MBW3468312.1"/>
    </source>
</evidence>
<evidence type="ECO:0008006" key="3">
    <source>
        <dbReference type="Google" id="ProtNLM"/>
    </source>
</evidence>
<sequence length="397" mass="46075">MRNKVISDLGNGFKYHELVEFYCTKQDLSTFDPYDIWKTGLGVYVKDWFNRSKLLAGGPALAMTLYDHLLNNGLRLGYSKQEYPIVRALAAQVLLNTYNSSKNDKYLISAREHLDWLVENSSKGYSGYCWGLGFKWAVYKGVIYDSNTPHSTHTPYALEAFDMYKEITNESRYDHVIISCFEFYENDLKILCEDKDSMAISYGPFKDRPISNAVSYTLYAYSIFLKYFPEKGEYLNAKIQKFYNFIKKKQLDNGAWFYAPLESNSFIDCFHSCIILKNVFKAQRNLGCLQDSDLIIQSGYEYLKNHFFEEKIGLFKRFSKTNKLSLIKFDLYDNAEVLALSKLLVDNDVAESLQDRIFEVFVKSDKEIFSAINILGNPINKNTLRWAVMPFLYSLST</sequence>
<proteinExistence type="predicted"/>
<protein>
    <recommendedName>
        <fullName evidence="3">Delta-aminolevulinic acid dehydratase</fullName>
    </recommendedName>
</protein>
<organism evidence="1 2">
    <name type="scientific">Arthrospiribacter ruber</name>
    <dbReference type="NCBI Taxonomy" id="2487934"/>
    <lineage>
        <taxon>Bacteria</taxon>
        <taxon>Pseudomonadati</taxon>
        <taxon>Bacteroidota</taxon>
        <taxon>Cytophagia</taxon>
        <taxon>Cytophagales</taxon>
        <taxon>Cyclobacteriaceae</taxon>
        <taxon>Arthrospiribacter</taxon>
    </lineage>
</organism>
<comment type="caution">
    <text evidence="1">The sequence shown here is derived from an EMBL/GenBank/DDBJ whole genome shotgun (WGS) entry which is preliminary data.</text>
</comment>
<gene>
    <name evidence="1" type="ORF">EGN73_10890</name>
</gene>
<dbReference type="RefSeq" id="WP_219289399.1">
    <property type="nucleotide sequence ID" value="NZ_RPHB01000004.1"/>
</dbReference>
<name>A0A951MD88_9BACT</name>
<keyword evidence="2" id="KW-1185">Reference proteome</keyword>
<dbReference type="EMBL" id="RPHB01000004">
    <property type="protein sequence ID" value="MBW3468312.1"/>
    <property type="molecule type" value="Genomic_DNA"/>
</dbReference>
<dbReference type="AlphaFoldDB" id="A0A951MD88"/>
<dbReference type="Proteomes" id="UP000727490">
    <property type="component" value="Unassembled WGS sequence"/>
</dbReference>